<proteinExistence type="predicted"/>
<evidence type="ECO:0000313" key="2">
    <source>
        <dbReference type="EMBL" id="KAF2264816.1"/>
    </source>
</evidence>
<evidence type="ECO:0000313" key="3">
    <source>
        <dbReference type="Proteomes" id="UP000800093"/>
    </source>
</evidence>
<evidence type="ECO:0000256" key="1">
    <source>
        <dbReference type="SAM" id="MobiDB-lite"/>
    </source>
</evidence>
<dbReference type="AlphaFoldDB" id="A0A9P4KAQ2"/>
<dbReference type="GO" id="GO:0003700">
    <property type="term" value="F:DNA-binding transcription factor activity"/>
    <property type="evidence" value="ECO:0007669"/>
    <property type="project" value="InterPro"/>
</dbReference>
<sequence>MPMRKRRIPFDSGLTEEELKAEQKKRNKESAAKSREYKNKRINQLEGENRGLKQEIHARDYEIISLRRQLDALKAHQNTAIPPCSSQASQHGPVFHSVLRPKAQGFSVPFMLLQGPSDFPGFDNQFQRGPPNVPQAIPPLHMSPNMLQAISPPLQFKKYVPEALNSHFQMQPMVEAADLSLPTLPDGPKAVNHYFQQVEEPPARILNTPTQDQEVELDWELFTQGAEWYEVQSNANR</sequence>
<keyword evidence="3" id="KW-1185">Reference proteome</keyword>
<dbReference type="SUPFAM" id="SSF57959">
    <property type="entry name" value="Leucine zipper domain"/>
    <property type="match status" value="1"/>
</dbReference>
<dbReference type="CDD" id="cd14686">
    <property type="entry name" value="bZIP"/>
    <property type="match status" value="1"/>
</dbReference>
<gene>
    <name evidence="2" type="ORF">CC78DRAFT_532940</name>
</gene>
<dbReference type="InterPro" id="IPR046347">
    <property type="entry name" value="bZIP_sf"/>
</dbReference>
<dbReference type="EMBL" id="ML986613">
    <property type="protein sequence ID" value="KAF2264816.1"/>
    <property type="molecule type" value="Genomic_DNA"/>
</dbReference>
<organism evidence="2 3">
    <name type="scientific">Lojkania enalia</name>
    <dbReference type="NCBI Taxonomy" id="147567"/>
    <lineage>
        <taxon>Eukaryota</taxon>
        <taxon>Fungi</taxon>
        <taxon>Dikarya</taxon>
        <taxon>Ascomycota</taxon>
        <taxon>Pezizomycotina</taxon>
        <taxon>Dothideomycetes</taxon>
        <taxon>Pleosporomycetidae</taxon>
        <taxon>Pleosporales</taxon>
        <taxon>Pleosporales incertae sedis</taxon>
        <taxon>Lojkania</taxon>
    </lineage>
</organism>
<accession>A0A9P4KAQ2</accession>
<feature type="compositionally biased region" description="Basic and acidic residues" evidence="1">
    <location>
        <begin position="17"/>
        <end position="39"/>
    </location>
</feature>
<evidence type="ECO:0008006" key="4">
    <source>
        <dbReference type="Google" id="ProtNLM"/>
    </source>
</evidence>
<dbReference type="Proteomes" id="UP000800093">
    <property type="component" value="Unassembled WGS sequence"/>
</dbReference>
<protein>
    <recommendedName>
        <fullName evidence="4">BZIP domain-containing protein</fullName>
    </recommendedName>
</protein>
<feature type="region of interest" description="Disordered" evidence="1">
    <location>
        <begin position="1"/>
        <end position="42"/>
    </location>
</feature>
<reference evidence="3" key="1">
    <citation type="journal article" date="2020" name="Stud. Mycol.">
        <title>101 Dothideomycetes genomes: A test case for predicting lifestyles and emergence of pathogens.</title>
        <authorList>
            <person name="Haridas S."/>
            <person name="Albert R."/>
            <person name="Binder M."/>
            <person name="Bloem J."/>
            <person name="LaButti K."/>
            <person name="Salamov A."/>
            <person name="Andreopoulos B."/>
            <person name="Baker S."/>
            <person name="Barry K."/>
            <person name="Bills G."/>
            <person name="Bluhm B."/>
            <person name="Cannon C."/>
            <person name="Castanera R."/>
            <person name="Culley D."/>
            <person name="Daum C."/>
            <person name="Ezra D."/>
            <person name="Gonzalez J."/>
            <person name="Henrissat B."/>
            <person name="Kuo A."/>
            <person name="Liang C."/>
            <person name="Lipzen A."/>
            <person name="Lutzoni F."/>
            <person name="Magnuson J."/>
            <person name="Mondo S."/>
            <person name="Nolan M."/>
            <person name="Ohm R."/>
            <person name="Pangilinan J."/>
            <person name="Park H.-J."/>
            <person name="Ramirez L."/>
            <person name="Alfaro M."/>
            <person name="Sun H."/>
            <person name="Tritt A."/>
            <person name="Yoshinaga Y."/>
            <person name="Zwiers L.-H."/>
            <person name="Turgeon B."/>
            <person name="Goodwin S."/>
            <person name="Spatafora J."/>
            <person name="Crous P."/>
            <person name="Grigoriev I."/>
        </authorList>
    </citation>
    <scope>NUCLEOTIDE SEQUENCE [LARGE SCALE GENOMIC DNA]</scope>
    <source>
        <strain evidence="3">CBS 304.66</strain>
    </source>
</reference>
<name>A0A9P4KAQ2_9PLEO</name>
<comment type="caution">
    <text evidence="2">The sequence shown here is derived from an EMBL/GenBank/DDBJ whole genome shotgun (WGS) entry which is preliminary data.</text>
</comment>